<dbReference type="InterPro" id="IPR003425">
    <property type="entry name" value="CCB3/YggT"/>
</dbReference>
<reference evidence="3" key="1">
    <citation type="submission" date="2017-03" db="EMBL/GenBank/DDBJ databases">
        <authorList>
            <person name="Lund M.B."/>
        </authorList>
    </citation>
    <scope>NUCLEOTIDE SEQUENCE [LARGE SCALE GENOMIC DNA]</scope>
</reference>
<proteinExistence type="predicted"/>
<dbReference type="Proteomes" id="UP000219994">
    <property type="component" value="Unassembled WGS sequence"/>
</dbReference>
<organism evidence="2 3">
    <name type="scientific">Candidatus Lumbricidiphila eiseniae</name>
    <dbReference type="NCBI Taxonomy" id="1969409"/>
    <lineage>
        <taxon>Bacteria</taxon>
        <taxon>Bacillati</taxon>
        <taxon>Actinomycetota</taxon>
        <taxon>Actinomycetes</taxon>
        <taxon>Micrococcales</taxon>
        <taxon>Microbacteriaceae</taxon>
        <taxon>Candidatus Lumbricidiphila</taxon>
    </lineage>
</organism>
<protein>
    <recommendedName>
        <fullName evidence="4">YggT family protein</fullName>
    </recommendedName>
</protein>
<dbReference type="EMBL" id="NAEP01000050">
    <property type="protein sequence ID" value="PDQ34644.1"/>
    <property type="molecule type" value="Genomic_DNA"/>
</dbReference>
<keyword evidence="1" id="KW-1133">Transmembrane helix</keyword>
<evidence type="ECO:0000313" key="2">
    <source>
        <dbReference type="EMBL" id="PDQ34644.1"/>
    </source>
</evidence>
<accession>A0A2A6FP31</accession>
<evidence type="ECO:0008006" key="4">
    <source>
        <dbReference type="Google" id="ProtNLM"/>
    </source>
</evidence>
<evidence type="ECO:0000256" key="1">
    <source>
        <dbReference type="SAM" id="Phobius"/>
    </source>
</evidence>
<feature type="transmembrane region" description="Helical" evidence="1">
    <location>
        <begin position="53"/>
        <end position="77"/>
    </location>
</feature>
<keyword evidence="1" id="KW-0472">Membrane</keyword>
<dbReference type="GO" id="GO:0016020">
    <property type="term" value="C:membrane"/>
    <property type="evidence" value="ECO:0007669"/>
    <property type="project" value="InterPro"/>
</dbReference>
<name>A0A2A6FP31_9MICO</name>
<dbReference type="AlphaFoldDB" id="A0A2A6FP31"/>
<gene>
    <name evidence="2" type="ORF">B5766_10520</name>
</gene>
<evidence type="ECO:0000313" key="3">
    <source>
        <dbReference type="Proteomes" id="UP000219994"/>
    </source>
</evidence>
<sequence length="83" mass="9312">MWGRLLVDLVRSINHGWRPSGFLLVLIELGYSITDPLIRLFRRILPPIRIGPVSFDLAWSLAMLLVVVGMNTVSWLARISVGG</sequence>
<dbReference type="Pfam" id="PF02325">
    <property type="entry name" value="CCB3_YggT"/>
    <property type="match status" value="1"/>
</dbReference>
<keyword evidence="1" id="KW-0812">Transmembrane</keyword>
<comment type="caution">
    <text evidence="2">The sequence shown here is derived from an EMBL/GenBank/DDBJ whole genome shotgun (WGS) entry which is preliminary data.</text>
</comment>
<feature type="transmembrane region" description="Helical" evidence="1">
    <location>
        <begin position="20"/>
        <end position="41"/>
    </location>
</feature>